<protein>
    <submittedName>
        <fullName evidence="2">Uncharacterized protein</fullName>
    </submittedName>
</protein>
<keyword evidence="3" id="KW-1185">Reference proteome</keyword>
<dbReference type="HOGENOM" id="CLU_1005287_0_0_1"/>
<gene>
    <name evidence="2" type="ORF">SCHCODRAFT_111482</name>
</gene>
<name>D8QC80_SCHCM</name>
<dbReference type="Proteomes" id="UP000007431">
    <property type="component" value="Unassembled WGS sequence"/>
</dbReference>
<dbReference type="OrthoDB" id="5362978at2759"/>
<dbReference type="KEGG" id="scm:SCHCO_01101525"/>
<dbReference type="InParanoid" id="D8QC80"/>
<evidence type="ECO:0000313" key="3">
    <source>
        <dbReference type="Proteomes" id="UP000007431"/>
    </source>
</evidence>
<evidence type="ECO:0000313" key="2">
    <source>
        <dbReference type="EMBL" id="EFI94481.1"/>
    </source>
</evidence>
<reference evidence="2 3" key="1">
    <citation type="journal article" date="2010" name="Nat. Biotechnol.">
        <title>Genome sequence of the model mushroom Schizophyllum commune.</title>
        <authorList>
            <person name="Ohm R.A."/>
            <person name="de Jong J.F."/>
            <person name="Lugones L.G."/>
            <person name="Aerts A."/>
            <person name="Kothe E."/>
            <person name="Stajich J.E."/>
            <person name="de Vries R.P."/>
            <person name="Record E."/>
            <person name="Levasseur A."/>
            <person name="Baker S.E."/>
            <person name="Bartholomew K.A."/>
            <person name="Coutinho P.M."/>
            <person name="Erdmann S."/>
            <person name="Fowler T.J."/>
            <person name="Gathman A.C."/>
            <person name="Lombard V."/>
            <person name="Henrissat B."/>
            <person name="Knabe N."/>
            <person name="Kuees U."/>
            <person name="Lilly W.W."/>
            <person name="Lindquist E."/>
            <person name="Lucas S."/>
            <person name="Magnuson J.K."/>
            <person name="Piumi F."/>
            <person name="Raudaskoski M."/>
            <person name="Salamov A."/>
            <person name="Schmutz J."/>
            <person name="Schwarze F.W.M.R."/>
            <person name="vanKuyk P.A."/>
            <person name="Horton J.S."/>
            <person name="Grigoriev I.V."/>
            <person name="Woesten H.A.B."/>
        </authorList>
    </citation>
    <scope>NUCLEOTIDE SEQUENCE [LARGE SCALE GENOMIC DNA]</scope>
    <source>
        <strain evidence="3">H4-8 / FGSC 9210</strain>
    </source>
</reference>
<feature type="region of interest" description="Disordered" evidence="1">
    <location>
        <begin position="26"/>
        <end position="58"/>
    </location>
</feature>
<dbReference type="EMBL" id="GL377309">
    <property type="protein sequence ID" value="EFI94481.1"/>
    <property type="molecule type" value="Genomic_DNA"/>
</dbReference>
<organism evidence="3">
    <name type="scientific">Schizophyllum commune (strain H4-8 / FGSC 9210)</name>
    <name type="common">Split gill fungus</name>
    <dbReference type="NCBI Taxonomy" id="578458"/>
    <lineage>
        <taxon>Eukaryota</taxon>
        <taxon>Fungi</taxon>
        <taxon>Dikarya</taxon>
        <taxon>Basidiomycota</taxon>
        <taxon>Agaricomycotina</taxon>
        <taxon>Agaricomycetes</taxon>
        <taxon>Agaricomycetidae</taxon>
        <taxon>Agaricales</taxon>
        <taxon>Schizophyllaceae</taxon>
        <taxon>Schizophyllum</taxon>
    </lineage>
</organism>
<feature type="non-terminal residue" evidence="2">
    <location>
        <position position="277"/>
    </location>
</feature>
<dbReference type="AlphaFoldDB" id="D8QC80"/>
<evidence type="ECO:0000256" key="1">
    <source>
        <dbReference type="SAM" id="MobiDB-lite"/>
    </source>
</evidence>
<proteinExistence type="predicted"/>
<feature type="compositionally biased region" description="Low complexity" evidence="1">
    <location>
        <begin position="33"/>
        <end position="51"/>
    </location>
</feature>
<sequence>MHIPAPAQTKEHLIIIQDARDTASLPLEPPSYANSPTAAPHSPASSDASLSEEQQTTPHSPYPLLIQQYALLCSNSLPSVDAALGDIIAEDLADSMGTSFSLYEAILYHWFPDFSIARYLPVPYGGSTLDLAVTRRHTYTCTVGEHPDLLSNSYYSYSHEVGNFPEGEPIAFIKLFEPDTFDSDMVRAESLALTLDAHAEIAPYLPSPSSGKGCTLVVCAFGRRWRARLMSTMLSGDLTEIMPDSEDDTGWMEDIVSEASYEVMERLVRRLLARQCF</sequence>
<dbReference type="GeneID" id="9591209"/>
<accession>D8QC80</accession>
<dbReference type="VEuPathDB" id="FungiDB:SCHCODRAFT_01101525"/>